<dbReference type="AlphaFoldDB" id="A0A2K9LGK8"/>
<protein>
    <submittedName>
        <fullName evidence="2">Flagellar protein FliT</fullName>
    </submittedName>
</protein>
<dbReference type="OrthoDB" id="8881537at2"/>
<dbReference type="Pfam" id="PF18982">
    <property type="entry name" value="JetA"/>
    <property type="match status" value="1"/>
</dbReference>
<keyword evidence="3" id="KW-1185">Reference proteome</keyword>
<feature type="coiled-coil region" evidence="1">
    <location>
        <begin position="220"/>
        <end position="251"/>
    </location>
</feature>
<dbReference type="InterPro" id="IPR043773">
    <property type="entry name" value="JetA"/>
</dbReference>
<dbReference type="RefSeq" id="WP_101892697.1">
    <property type="nucleotide sequence ID" value="NZ_CP022684.1"/>
</dbReference>
<name>A0A2K9LGK8_9GAMM</name>
<keyword evidence="1" id="KW-0175">Coiled coil</keyword>
<evidence type="ECO:0000313" key="2">
    <source>
        <dbReference type="EMBL" id="AUM11357.1"/>
    </source>
</evidence>
<keyword evidence="2" id="KW-0966">Cell projection</keyword>
<evidence type="ECO:0000313" key="3">
    <source>
        <dbReference type="Proteomes" id="UP000235116"/>
    </source>
</evidence>
<proteinExistence type="predicted"/>
<feature type="coiled-coil region" evidence="1">
    <location>
        <begin position="165"/>
        <end position="192"/>
    </location>
</feature>
<gene>
    <name evidence="2" type="ORF">Kalk_02450</name>
</gene>
<evidence type="ECO:0000256" key="1">
    <source>
        <dbReference type="SAM" id="Coils"/>
    </source>
</evidence>
<dbReference type="Proteomes" id="UP000235116">
    <property type="component" value="Chromosome"/>
</dbReference>
<dbReference type="EMBL" id="CP022684">
    <property type="protein sequence ID" value="AUM11357.1"/>
    <property type="molecule type" value="Genomic_DNA"/>
</dbReference>
<keyword evidence="2" id="KW-0969">Cilium</keyword>
<organism evidence="2 3">
    <name type="scientific">Ketobacter alkanivorans</name>
    <dbReference type="NCBI Taxonomy" id="1917421"/>
    <lineage>
        <taxon>Bacteria</taxon>
        <taxon>Pseudomonadati</taxon>
        <taxon>Pseudomonadota</taxon>
        <taxon>Gammaproteobacteria</taxon>
        <taxon>Pseudomonadales</taxon>
        <taxon>Ketobacteraceae</taxon>
        <taxon>Ketobacter</taxon>
    </lineage>
</organism>
<keyword evidence="2" id="KW-0282">Flagellum</keyword>
<sequence>MFFSEERNQFFRPLTSKYREQILECLRLLYERLYSARADYGESLQRDQIIEIFEEALARAPQLDSGDYGNETRFKSEREQASWILNQLLEYGWIEKQVDQATLQSTFPFTRIGRMFTQSLAEMGTASVRTRHRNTRNTLNALEAFLSRGEVHDLMDAYEYSERIISDFSDVIAELEERKRELVRQVETQLLVQQATDHFFDFMEKRFQPDVSIRLSADSVEKHRDAIQTVIDKIRRKRKEFKREAELKLRELAPELVHPNQSVLYFVLDAIEIRMRNAADLMLPALRRALQSFTKRADIIIRQLSYLTSQRDNSVVDVCRELAQLDSDRQNQVLERAGTQLAGLHFRWLDPDQLRLQMKREERVLYTRIDDAGEVDESALREVDTQQKLDQAFITHNEGLHDYLITAMIGTNKVSTRDLPLRTARDVLAMSHAIETASYQAVDSDYQFVVSPTGETASNEFFDSFDVFDIELIKKPQQETDS</sequence>
<reference evidence="3" key="1">
    <citation type="submission" date="2017-08" db="EMBL/GenBank/DDBJ databases">
        <title>Direct submision.</title>
        <authorList>
            <person name="Kim S.-J."/>
            <person name="Rhee S.-K."/>
        </authorList>
    </citation>
    <scope>NUCLEOTIDE SEQUENCE [LARGE SCALE GENOMIC DNA]</scope>
    <source>
        <strain evidence="3">GI5</strain>
    </source>
</reference>
<dbReference type="KEGG" id="kak:Kalk_02450"/>
<accession>A0A2K9LGK8</accession>